<name>A0A0J9E604_9RHOB</name>
<dbReference type="AlphaFoldDB" id="A0A0J9E604"/>
<dbReference type="Gene3D" id="3.30.530.20">
    <property type="match status" value="1"/>
</dbReference>
<dbReference type="RefSeq" id="WP_049643787.1">
    <property type="nucleotide sequence ID" value="NZ_LFTY01000002.1"/>
</dbReference>
<accession>A0A0J9E604</accession>
<dbReference type="PATRIC" id="fig|1675527.3.peg.3261"/>
<dbReference type="SUPFAM" id="SSF55961">
    <property type="entry name" value="Bet v1-like"/>
    <property type="match status" value="1"/>
</dbReference>
<sequence>MNRTEFHDVINAPKERVWDVLFHQYGDIHIHNPTMVTSTYLQGGTQGALNAVRHCTFSEKLFLDEEITEVRGSESFRIDVVKHNLPFVKDMAAIYALRAVGPERTELTMTSFNSFSPSFMKFMMRGQMAKNLRKHLFGMKVYAETGRIVTKDNYAEIFKTYA</sequence>
<proteinExistence type="predicted"/>
<evidence type="ECO:0000313" key="1">
    <source>
        <dbReference type="EMBL" id="KMW58147.1"/>
    </source>
</evidence>
<dbReference type="EMBL" id="LFTY01000002">
    <property type="protein sequence ID" value="KMW58147.1"/>
    <property type="molecule type" value="Genomic_DNA"/>
</dbReference>
<evidence type="ECO:0008006" key="3">
    <source>
        <dbReference type="Google" id="ProtNLM"/>
    </source>
</evidence>
<evidence type="ECO:0000313" key="2">
    <source>
        <dbReference type="Proteomes" id="UP000037178"/>
    </source>
</evidence>
<comment type="caution">
    <text evidence="1">The sequence shown here is derived from an EMBL/GenBank/DDBJ whole genome shotgun (WGS) entry which is preliminary data.</text>
</comment>
<dbReference type="STRING" id="1675527.AIOL_003118"/>
<keyword evidence="2" id="KW-1185">Reference proteome</keyword>
<reference evidence="1 2" key="1">
    <citation type="submission" date="2015-06" db="EMBL/GenBank/DDBJ databases">
        <title>Draft genome sequence of an Alphaproteobacteria species associated to the Mediterranean sponge Oscarella lobularis.</title>
        <authorList>
            <person name="Jourda C."/>
            <person name="Santini S."/>
            <person name="Claverie J.-M."/>
        </authorList>
    </citation>
    <scope>NUCLEOTIDE SEQUENCE [LARGE SCALE GENOMIC DNA]</scope>
    <source>
        <strain evidence="1">IGS</strain>
    </source>
</reference>
<dbReference type="Proteomes" id="UP000037178">
    <property type="component" value="Unassembled WGS sequence"/>
</dbReference>
<protein>
    <recommendedName>
        <fullName evidence="3">SRPBCC family protein</fullName>
    </recommendedName>
</protein>
<dbReference type="Pfam" id="PF10604">
    <property type="entry name" value="Polyketide_cyc2"/>
    <property type="match status" value="1"/>
</dbReference>
<organism evidence="1 2">
    <name type="scientific">Candidatus Rhodobacter oscarellae</name>
    <dbReference type="NCBI Taxonomy" id="1675527"/>
    <lineage>
        <taxon>Bacteria</taxon>
        <taxon>Pseudomonadati</taxon>
        <taxon>Pseudomonadota</taxon>
        <taxon>Alphaproteobacteria</taxon>
        <taxon>Rhodobacterales</taxon>
        <taxon>Rhodobacter group</taxon>
        <taxon>Rhodobacter</taxon>
    </lineage>
</organism>
<dbReference type="InterPro" id="IPR019587">
    <property type="entry name" value="Polyketide_cyclase/dehydratase"/>
</dbReference>
<dbReference type="OrthoDB" id="1364128at2"/>
<dbReference type="InterPro" id="IPR023393">
    <property type="entry name" value="START-like_dom_sf"/>
</dbReference>
<gene>
    <name evidence="1" type="ORF">AIOL_003118</name>
</gene>
<dbReference type="CDD" id="cd07821">
    <property type="entry name" value="PYR_PYL_RCAR_like"/>
    <property type="match status" value="1"/>
</dbReference>